<dbReference type="OrthoDB" id="5430844at2"/>
<dbReference type="RefSeq" id="WP_012466811.1">
    <property type="nucleotide sequence ID" value="NC_010803.1"/>
</dbReference>
<dbReference type="KEGG" id="cli:Clim_1910"/>
<dbReference type="InterPro" id="IPR026343">
    <property type="entry name" value="SCM_chp_ScmC"/>
</dbReference>
<organism evidence="1 2">
    <name type="scientific">Chlorobium limicola (strain DSM 245 / NBRC 103803 / 6330)</name>
    <dbReference type="NCBI Taxonomy" id="290315"/>
    <lineage>
        <taxon>Bacteria</taxon>
        <taxon>Pseudomonadati</taxon>
        <taxon>Chlorobiota</taxon>
        <taxon>Chlorobiia</taxon>
        <taxon>Chlorobiales</taxon>
        <taxon>Chlorobiaceae</taxon>
        <taxon>Chlorobium/Pelodictyon group</taxon>
        <taxon>Chlorobium</taxon>
    </lineage>
</organism>
<gene>
    <name evidence="1" type="ordered locus">Clim_1910</name>
</gene>
<dbReference type="AlphaFoldDB" id="B3EF80"/>
<accession>B3EF80</accession>
<dbReference type="InterPro" id="IPR027417">
    <property type="entry name" value="P-loop_NTPase"/>
</dbReference>
<dbReference type="Gene3D" id="3.40.50.300">
    <property type="entry name" value="P-loop containing nucleotide triphosphate hydrolases"/>
    <property type="match status" value="1"/>
</dbReference>
<dbReference type="HOGENOM" id="CLU_066440_0_0_10"/>
<evidence type="ECO:0000313" key="2">
    <source>
        <dbReference type="Proteomes" id="UP000008841"/>
    </source>
</evidence>
<dbReference type="STRING" id="290315.Clim_1910"/>
<dbReference type="eggNOG" id="ENOG5033WSA">
    <property type="taxonomic scope" value="Bacteria"/>
</dbReference>
<dbReference type="EMBL" id="CP001097">
    <property type="protein sequence ID" value="ACD90942.1"/>
    <property type="molecule type" value="Genomic_DNA"/>
</dbReference>
<dbReference type="NCBIfam" id="TIGR04249">
    <property type="entry name" value="SCM_chp_ScmC"/>
    <property type="match status" value="1"/>
</dbReference>
<reference evidence="1 2" key="1">
    <citation type="submission" date="2008-05" db="EMBL/GenBank/DDBJ databases">
        <title>Complete sequence of Chlorobium limicola DSM 245.</title>
        <authorList>
            <consortium name="US DOE Joint Genome Institute"/>
            <person name="Lucas S."/>
            <person name="Copeland A."/>
            <person name="Lapidus A."/>
            <person name="Glavina del Rio T."/>
            <person name="Dalin E."/>
            <person name="Tice H."/>
            <person name="Bruce D."/>
            <person name="Goodwin L."/>
            <person name="Pitluck S."/>
            <person name="Schmutz J."/>
            <person name="Larimer F."/>
            <person name="Land M."/>
            <person name="Hauser L."/>
            <person name="Kyrpides N."/>
            <person name="Ovchinnikova G."/>
            <person name="Zhao F."/>
            <person name="Li T."/>
            <person name="Liu Z."/>
            <person name="Overmann J."/>
            <person name="Bryant D.A."/>
            <person name="Richardson P."/>
        </authorList>
    </citation>
    <scope>NUCLEOTIDE SEQUENCE [LARGE SCALE GENOMIC DNA]</scope>
    <source>
        <strain evidence="2">DSM 245 / NBRC 103803 / 6330</strain>
    </source>
</reference>
<evidence type="ECO:0000313" key="1">
    <source>
        <dbReference type="EMBL" id="ACD90942.1"/>
    </source>
</evidence>
<name>B3EF80_CHLL2</name>
<protein>
    <recommendedName>
        <fullName evidence="3">SynChlorMet cassette protein ScmC</fullName>
    </recommendedName>
</protein>
<dbReference type="Proteomes" id="UP000008841">
    <property type="component" value="Chromosome"/>
</dbReference>
<proteinExistence type="predicted"/>
<evidence type="ECO:0008006" key="3">
    <source>
        <dbReference type="Google" id="ProtNLM"/>
    </source>
</evidence>
<dbReference type="SUPFAM" id="SSF53795">
    <property type="entry name" value="PEP carboxykinase-like"/>
    <property type="match status" value="1"/>
</dbReference>
<sequence length="305" mass="34683">MGQTYILGFSACKTWLISAEEPLQKWLDFFAHLLGLSCSDGIPFGMETDTIHCRAGSRDDFHPYTFLTEACRDAEEERLYRFQTMQIRRYPQGIIADVDDSGGLAFQIVSMWYLLYPAYRDVLERGGIPVHAALVEKDGEAYLIAGSSGKGKSTCCQRIGDGWRCHCDDESLVVPDTDGYRVHPMPTWSNYIFGGSEEKTWQSMRSFPLRGIFYLDQAETDEVSLFPNDAFKAAFLNDAVLQFWHRYANFFHETLRKKLHIMIFRNACSIAHVVPAYRLAATIDGCFWKAMENALGNDDRTGKAI</sequence>